<accession>A0A1Y2BJZ7</accession>
<comment type="caution">
    <text evidence="1">The sequence shown here is derived from an EMBL/GenBank/DDBJ whole genome shotgun (WGS) entry which is preliminary data.</text>
</comment>
<evidence type="ECO:0000313" key="2">
    <source>
        <dbReference type="Proteomes" id="UP000193920"/>
    </source>
</evidence>
<dbReference type="EMBL" id="MCOG01000155">
    <property type="protein sequence ID" value="ORY34435.1"/>
    <property type="molecule type" value="Genomic_DNA"/>
</dbReference>
<reference evidence="1 2" key="1">
    <citation type="submission" date="2016-08" db="EMBL/GenBank/DDBJ databases">
        <title>A Parts List for Fungal Cellulosomes Revealed by Comparative Genomics.</title>
        <authorList>
            <consortium name="DOE Joint Genome Institute"/>
            <person name="Haitjema C.H."/>
            <person name="Gilmore S.P."/>
            <person name="Henske J.K."/>
            <person name="Solomon K.V."/>
            <person name="De Groot R."/>
            <person name="Kuo A."/>
            <person name="Mondo S.J."/>
            <person name="Salamov A.A."/>
            <person name="Labutti K."/>
            <person name="Zhao Z."/>
            <person name="Chiniquy J."/>
            <person name="Barry K."/>
            <person name="Brewer H.M."/>
            <person name="Purvine S.O."/>
            <person name="Wright A.T."/>
            <person name="Boxma B."/>
            <person name="Van Alen T."/>
            <person name="Hackstein J.H."/>
            <person name="Baker S.E."/>
            <person name="Grigoriev I.V."/>
            <person name="O'Malley M.A."/>
        </authorList>
    </citation>
    <scope>NUCLEOTIDE SEQUENCE [LARGE SCALE GENOMIC DNA]</scope>
    <source>
        <strain evidence="1 2">G1</strain>
    </source>
</reference>
<evidence type="ECO:0000313" key="1">
    <source>
        <dbReference type="EMBL" id="ORY34435.1"/>
    </source>
</evidence>
<protein>
    <recommendedName>
        <fullName evidence="3">Scaffoldin</fullName>
    </recommendedName>
</protein>
<dbReference type="Proteomes" id="UP000193920">
    <property type="component" value="Unassembled WGS sequence"/>
</dbReference>
<organism evidence="1 2">
    <name type="scientific">Neocallimastix californiae</name>
    <dbReference type="NCBI Taxonomy" id="1754190"/>
    <lineage>
        <taxon>Eukaryota</taxon>
        <taxon>Fungi</taxon>
        <taxon>Fungi incertae sedis</taxon>
        <taxon>Chytridiomycota</taxon>
        <taxon>Chytridiomycota incertae sedis</taxon>
        <taxon>Neocallimastigomycetes</taxon>
        <taxon>Neocallimastigales</taxon>
        <taxon>Neocallimastigaceae</taxon>
        <taxon>Neocallimastix</taxon>
    </lineage>
</organism>
<proteinExistence type="predicted"/>
<gene>
    <name evidence="1" type="ORF">LY90DRAFT_673233</name>
</gene>
<name>A0A1Y2BJZ7_9FUNG</name>
<sequence length="2034" mass="217547">MSNVYIGISNVYYLVNKQDHTLITSPGGSGSLYYCSGEETKSCAEQTGVGYYFVDQKTVYSCSITNGSLKCIKESIPDSRNACNADNIGKLFMKSGDITPSLCLNYVGGTASVVELNGNTKGNYLVYKNAKPTENIFGISGSNEKYAIVSIEDKIVNLNSTYTNSLKYVYVDATKNRVMEKGDKDFPKSDGSTSEPDESKIMELLCNNGGICKDSTTEQTFSSFTGFTGPGVYILKIDAGTITKLDNANIEASFEASKVHIYKCDAQVNCEKISGYAWNTAKSKIYKIPSEEDAQDISTDANAVHDSTYCTGRLGLVYTDSTKHICMEDGFGVEIASNKYYVFGDTAMDASSPFQSMANKIFKMTDDYGIIDEDYKAENGKNYVVNTGVDNYVVYKYDASTTSFTLDKELSGAKNYIIHEENANIYDEYPLAETTLITTDSQMDNWTLYNCRDGKCKETYGYLRSLNQQAKFFVYHSDGSKSVKSSSFVDCKTPTTHDNDITSKGELCIKAHADNPLLSSMTNGNIFAISTSSANIFTQTTGDHIIVRATDNSITYDNLYDEVGANLFKDQIKIETSGIDDSSSTKLQTLLLFNCENTGICTKINGYARKANKFYKFAAGVTSEVYTIPESVDCSANKGEVVTDGARNFFCINDGQKKVEITDATNYYALGSTSIGAGTFSGMASKMVKISKDFIVVDQLTYPTNGDYVIKVDNEYKALTQSTNSFTLDSGKTTVVVYKQLDQSNVYSYIADPSTEITTTASLNGIILLDCAVTGECHRTYGYYKAGDNYIIASHDGSLQLVAASDDSIEDAECKVAGDVGKLLKDDKLCVVNHATDASQKTYDLTTADGKKYLLANDASNIFSPAQQGSSIIVKGTTNSFTLAVMEDFNVVGIDDTSKEVGNADYTDATSKAKIAILKCLDNVCGKVSGYTKSAAGDFYDIAATGGATASDPSEQVCGNEYIGKIILKEGVKTICLGSGSSVSIPTTGRYVVGTVATGSKLANNKLIKFTSDYIVVDDSFEGSENANYLIPFGEAFYAYKYTADDNKFSLDNTVTSSIKTYQKVETGANLLREVTSMNSVHLDDLPLLDLLQCNSGKCTDLVGYILVNGKSIYKCTGGSCNTPGGADALVACTGSGDAGKFTVSQGSTTANIQVCPGSGTTPMDILSTKTYFIGTSPKKYIGNSEKTIIALPTPDIGYFLIKGNELLSAAESGATIIKCTGDDTCVAIERDDDNACAANEIGKFLKDSNKLCLDTAINTEVAIGSTGSYLIKASADSAFTSKVKGSKTGVIKMTANSIVLDTSKTYICVDDDTLEVTDRSSSSASCTGEKTNYSCEDGVCKEGDEAPDSSNITLPSCPETCSDGTEVAGTDVLCINGENEIHYITSDGTTCKTAALDNTTSPLHVIEIDENEVAKEVTIANKSIDVSNASRILMFECDADKKCTTVSGYAKICTKHTTEPNDYSEKYGSRYFDNEACSSQAASGTFNTQTYEIIYYSITSTGSSVSQTVESCTTENIGKLLSDGKLCVKNDDAKDFLTSQTANYVIYPSTGNEVINAYASIFVTKSITGITNGINIINLSTIEVVDISQMDGTALDGVNEKLALYDCDSTTKVCRETYGYIKSNEEIGSAKFFKIISGTNAEVTPAGSCTSSEIGLLYDTSSAKLCNVASGTATFGTKKYFQIADTIVSGNAFIATGAVDIVIEVGTNYMILKTLPAGVHVFEISSSKEIKLDSDTVTTPGNLALYSCTETDCSNTKGYAKIGDSFYSIGASPALVDEPDIVLSCAGNSFGKVYATASPPKLCLGNGESIDFNVSTDDIAYHIITNASTNIFTGTGDGTTKILIKSVKNKLILDSKTAQNGKTYILKLGEEYKEYTYGDSETKFTSAQVLTSTVAEKIVEGLWLDVTEDPSTATDKTKFALFNCASGTCTPTVGYVKSGSDYYAVSLVSSTPVTGTGFASVCKDVADIGRLESDGSLCLVGNDEEVSALKATMASGDYILTGAHSTGSIFGAYNANTIVVHATDKSYALSSGR</sequence>
<evidence type="ECO:0008006" key="3">
    <source>
        <dbReference type="Google" id="ProtNLM"/>
    </source>
</evidence>
<keyword evidence="2" id="KW-1185">Reference proteome</keyword>